<dbReference type="InterPro" id="IPR003615">
    <property type="entry name" value="HNH_nuc"/>
</dbReference>
<evidence type="ECO:0000259" key="1">
    <source>
        <dbReference type="Pfam" id="PF13395"/>
    </source>
</evidence>
<organism evidence="2 3">
    <name type="scientific">Andreesenia angusta</name>
    <dbReference type="NCBI Taxonomy" id="39480"/>
    <lineage>
        <taxon>Bacteria</taxon>
        <taxon>Bacillati</taxon>
        <taxon>Bacillota</taxon>
        <taxon>Tissierellia</taxon>
        <taxon>Tissierellales</taxon>
        <taxon>Gottschalkiaceae</taxon>
        <taxon>Andreesenia</taxon>
    </lineage>
</organism>
<feature type="domain" description="HNH nuclease" evidence="1">
    <location>
        <begin position="236"/>
        <end position="289"/>
    </location>
</feature>
<keyword evidence="2" id="KW-0540">Nuclease</keyword>
<accession>A0A1S1V9T5</accession>
<evidence type="ECO:0000313" key="3">
    <source>
        <dbReference type="Proteomes" id="UP000180254"/>
    </source>
</evidence>
<reference evidence="2 3" key="1">
    <citation type="submission" date="2016-09" db="EMBL/GenBank/DDBJ databases">
        <title>Genome sequence of Eubacterium angustum.</title>
        <authorList>
            <person name="Poehlein A."/>
            <person name="Daniel R."/>
        </authorList>
    </citation>
    <scope>NUCLEOTIDE SEQUENCE [LARGE SCALE GENOMIC DNA]</scope>
    <source>
        <strain evidence="2 3">DSM 1989</strain>
    </source>
</reference>
<keyword evidence="3" id="KW-1185">Reference proteome</keyword>
<dbReference type="EMBL" id="MKIE01000001">
    <property type="protein sequence ID" value="OHW63381.1"/>
    <property type="molecule type" value="Genomic_DNA"/>
</dbReference>
<dbReference type="Pfam" id="PF13395">
    <property type="entry name" value="HNH_4"/>
    <property type="match status" value="1"/>
</dbReference>
<dbReference type="STRING" id="39480.EUAN_02450"/>
<sequence>MIALPKCPDINSNVLERMLTDGLTTSYKLFWFLGVFKEVVSGEKVIPFRRVVCRMISDSWYPLVEYHLNFGVVDKLYDLVMLIHRKYKIESSVRESGFLEFLENLEDPEVEKCISDLYKMVPYRLVSPFFAEALAGLKDYKKNFLIESLSQSNSDVLYRIDSKNNTISVNEQWFEYLRANQNIVYGWIKYKLIYFLQSRNPNVPAIPYKLSAPIKRDLSAARKLWQSMSQQSPLCDIYTGAELNPENYGKYGNLSIDHFIPWSFVMHDELWNLTPTFATVNSSKNNKLPVLDRYLDNFCKIQYETYRFILGNSKMKKQLENYIHLSRSIDLSKGINRQDFSNSIKSAVTPLFQIAYNQGYGIWNTD</sequence>
<dbReference type="OrthoDB" id="489287at2"/>
<comment type="caution">
    <text evidence="2">The sequence shown here is derived from an EMBL/GenBank/DDBJ whole genome shotgun (WGS) entry which is preliminary data.</text>
</comment>
<keyword evidence="2" id="KW-0255">Endonuclease</keyword>
<keyword evidence="2" id="KW-0378">Hydrolase</keyword>
<dbReference type="Proteomes" id="UP000180254">
    <property type="component" value="Unassembled WGS sequence"/>
</dbReference>
<evidence type="ECO:0000313" key="2">
    <source>
        <dbReference type="EMBL" id="OHW63381.1"/>
    </source>
</evidence>
<proteinExistence type="predicted"/>
<name>A0A1S1V9T5_9FIRM</name>
<gene>
    <name evidence="2" type="primary">cas9</name>
    <name evidence="2" type="ORF">EUAN_02450</name>
</gene>
<dbReference type="Gene3D" id="1.10.30.50">
    <property type="match status" value="1"/>
</dbReference>
<protein>
    <submittedName>
        <fullName evidence="2">CRISPR-associated endonuclease Cas9</fullName>
    </submittedName>
</protein>
<dbReference type="GO" id="GO:0004519">
    <property type="term" value="F:endonuclease activity"/>
    <property type="evidence" value="ECO:0007669"/>
    <property type="project" value="UniProtKB-KW"/>
</dbReference>
<dbReference type="RefSeq" id="WP_084655641.1">
    <property type="nucleotide sequence ID" value="NZ_MKIE01000001.1"/>
</dbReference>
<dbReference type="AlphaFoldDB" id="A0A1S1V9T5"/>